<accession>A0A8D8B4R6</accession>
<reference evidence="1" key="1">
    <citation type="submission" date="2021-05" db="EMBL/GenBank/DDBJ databases">
        <authorList>
            <person name="Alioto T."/>
            <person name="Alioto T."/>
            <person name="Gomez Garrido J."/>
        </authorList>
    </citation>
    <scope>NUCLEOTIDE SEQUENCE</scope>
</reference>
<sequence>MRVIFWEDYTNPNIRTVNLYSKNNMLNLKQINFYEAIVFMYKLKHNLIRNNIEIEYNSDVHSYNTRSANDIRPSIPRTNYLRLGCMYSSIVSFNNLPITLKDVTPLSKFKEQLKQYILNAT</sequence>
<dbReference type="EMBL" id="HBUE01062393">
    <property type="protein sequence ID" value="CAG6469201.1"/>
    <property type="molecule type" value="Transcribed_RNA"/>
</dbReference>
<evidence type="ECO:0000313" key="1">
    <source>
        <dbReference type="EMBL" id="CAG6469201.1"/>
    </source>
</evidence>
<name>A0A8D8B4R6_CULPI</name>
<dbReference type="AlphaFoldDB" id="A0A8D8B4R6"/>
<proteinExistence type="predicted"/>
<organism evidence="1">
    <name type="scientific">Culex pipiens</name>
    <name type="common">House mosquito</name>
    <dbReference type="NCBI Taxonomy" id="7175"/>
    <lineage>
        <taxon>Eukaryota</taxon>
        <taxon>Metazoa</taxon>
        <taxon>Ecdysozoa</taxon>
        <taxon>Arthropoda</taxon>
        <taxon>Hexapoda</taxon>
        <taxon>Insecta</taxon>
        <taxon>Pterygota</taxon>
        <taxon>Neoptera</taxon>
        <taxon>Endopterygota</taxon>
        <taxon>Diptera</taxon>
        <taxon>Nematocera</taxon>
        <taxon>Culicoidea</taxon>
        <taxon>Culicidae</taxon>
        <taxon>Culicinae</taxon>
        <taxon>Culicini</taxon>
        <taxon>Culex</taxon>
        <taxon>Culex</taxon>
    </lineage>
</organism>
<protein>
    <submittedName>
        <fullName evidence="1">(northern house mosquito) hypothetical protein</fullName>
    </submittedName>
</protein>